<evidence type="ECO:0000256" key="5">
    <source>
        <dbReference type="ARBA" id="ARBA00022801"/>
    </source>
</evidence>
<keyword evidence="8" id="KW-0800">Toxin</keyword>
<dbReference type="InterPro" id="IPR050556">
    <property type="entry name" value="Type_II_TA_system_RNase"/>
</dbReference>
<comment type="function">
    <text evidence="8">Toxic component of a toxin-antitoxin (TA) system. An RNase.</text>
</comment>
<sequence length="143" mass="15783">MSHLLDTNVISELRKSARRADAGVRSWVAQRDPSALYISAITVLEIELGIARLARRDPAQAGPLQAWFDEDLLEAFVRRILPVDARVARRAARLHVPDPRPDRDALIAATAAVNGLAVVTRNVRDFEALEVAVINPWSEASRS</sequence>
<keyword evidence="11" id="KW-1185">Reference proteome</keyword>
<dbReference type="PANTHER" id="PTHR33653:SF1">
    <property type="entry name" value="RIBONUCLEASE VAPC2"/>
    <property type="match status" value="1"/>
</dbReference>
<dbReference type="RefSeq" id="WP_344309928.1">
    <property type="nucleotide sequence ID" value="NZ_BAAANO010000021.1"/>
</dbReference>
<organism evidence="10 11">
    <name type="scientific">Brevibacterium samyangense</name>
    <dbReference type="NCBI Taxonomy" id="366888"/>
    <lineage>
        <taxon>Bacteria</taxon>
        <taxon>Bacillati</taxon>
        <taxon>Actinomycetota</taxon>
        <taxon>Actinomycetes</taxon>
        <taxon>Micrococcales</taxon>
        <taxon>Brevibacteriaceae</taxon>
        <taxon>Brevibacterium</taxon>
    </lineage>
</organism>
<keyword evidence="2 8" id="KW-1277">Toxin-antitoxin system</keyword>
<feature type="binding site" evidence="8">
    <location>
        <position position="6"/>
    </location>
    <ligand>
        <name>Mg(2+)</name>
        <dbReference type="ChEBI" id="CHEBI:18420"/>
    </ligand>
</feature>
<reference evidence="11" key="1">
    <citation type="journal article" date="2019" name="Int. J. Syst. Evol. Microbiol.">
        <title>The Global Catalogue of Microorganisms (GCM) 10K type strain sequencing project: providing services to taxonomists for standard genome sequencing and annotation.</title>
        <authorList>
            <consortium name="The Broad Institute Genomics Platform"/>
            <consortium name="The Broad Institute Genome Sequencing Center for Infectious Disease"/>
            <person name="Wu L."/>
            <person name="Ma J."/>
        </authorList>
    </citation>
    <scope>NUCLEOTIDE SEQUENCE [LARGE SCALE GENOMIC DNA]</scope>
    <source>
        <strain evidence="11">JCM 14546</strain>
    </source>
</reference>
<feature type="binding site" evidence="8">
    <location>
        <position position="104"/>
    </location>
    <ligand>
        <name>Mg(2+)</name>
        <dbReference type="ChEBI" id="CHEBI:18420"/>
    </ligand>
</feature>
<comment type="caution">
    <text evidence="10">The sequence shown here is derived from an EMBL/GenBank/DDBJ whole genome shotgun (WGS) entry which is preliminary data.</text>
</comment>
<keyword evidence="4 8" id="KW-0479">Metal-binding</keyword>
<dbReference type="EC" id="3.1.-.-" evidence="8"/>
<evidence type="ECO:0000256" key="8">
    <source>
        <dbReference type="HAMAP-Rule" id="MF_00265"/>
    </source>
</evidence>
<evidence type="ECO:0000313" key="11">
    <source>
        <dbReference type="Proteomes" id="UP001500755"/>
    </source>
</evidence>
<evidence type="ECO:0000313" key="10">
    <source>
        <dbReference type="EMBL" id="GAA2011405.1"/>
    </source>
</evidence>
<dbReference type="InterPro" id="IPR029060">
    <property type="entry name" value="PIN-like_dom_sf"/>
</dbReference>
<keyword evidence="3 8" id="KW-0540">Nuclease</keyword>
<dbReference type="SUPFAM" id="SSF88723">
    <property type="entry name" value="PIN domain-like"/>
    <property type="match status" value="1"/>
</dbReference>
<keyword evidence="6 8" id="KW-0460">Magnesium</keyword>
<dbReference type="HAMAP" id="MF_00265">
    <property type="entry name" value="VapC_Nob1"/>
    <property type="match status" value="1"/>
</dbReference>
<gene>
    <name evidence="8" type="primary">vapC</name>
    <name evidence="10" type="ORF">GCM10009755_23480</name>
</gene>
<feature type="domain" description="PIN" evidence="9">
    <location>
        <begin position="4"/>
        <end position="127"/>
    </location>
</feature>
<keyword evidence="5 8" id="KW-0378">Hydrolase</keyword>
<evidence type="ECO:0000256" key="4">
    <source>
        <dbReference type="ARBA" id="ARBA00022723"/>
    </source>
</evidence>
<proteinExistence type="inferred from homology"/>
<dbReference type="InterPro" id="IPR002716">
    <property type="entry name" value="PIN_dom"/>
</dbReference>
<comment type="similarity">
    <text evidence="7 8">Belongs to the PINc/VapC protein family.</text>
</comment>
<dbReference type="Proteomes" id="UP001500755">
    <property type="component" value="Unassembled WGS sequence"/>
</dbReference>
<evidence type="ECO:0000256" key="6">
    <source>
        <dbReference type="ARBA" id="ARBA00022842"/>
    </source>
</evidence>
<dbReference type="CDD" id="cd18746">
    <property type="entry name" value="PIN_VapC4-5_FitB-like"/>
    <property type="match status" value="1"/>
</dbReference>
<evidence type="ECO:0000259" key="9">
    <source>
        <dbReference type="Pfam" id="PF01850"/>
    </source>
</evidence>
<protein>
    <recommendedName>
        <fullName evidence="8">Ribonuclease VapC</fullName>
        <shortName evidence="8">RNase VapC</shortName>
        <ecNumber evidence="8">3.1.-.-</ecNumber>
    </recommendedName>
    <alternativeName>
        <fullName evidence="8">Toxin VapC</fullName>
    </alternativeName>
</protein>
<dbReference type="Gene3D" id="3.40.50.1010">
    <property type="entry name" value="5'-nuclease"/>
    <property type="match status" value="1"/>
</dbReference>
<dbReference type="InterPro" id="IPR022907">
    <property type="entry name" value="VapC_family"/>
</dbReference>
<evidence type="ECO:0000256" key="7">
    <source>
        <dbReference type="ARBA" id="ARBA00038093"/>
    </source>
</evidence>
<dbReference type="EMBL" id="BAAANO010000021">
    <property type="protein sequence ID" value="GAA2011405.1"/>
    <property type="molecule type" value="Genomic_DNA"/>
</dbReference>
<dbReference type="Pfam" id="PF01850">
    <property type="entry name" value="PIN"/>
    <property type="match status" value="1"/>
</dbReference>
<name>A0ABP5EY56_9MICO</name>
<evidence type="ECO:0000256" key="2">
    <source>
        <dbReference type="ARBA" id="ARBA00022649"/>
    </source>
</evidence>
<comment type="cofactor">
    <cofactor evidence="1 8">
        <name>Mg(2+)</name>
        <dbReference type="ChEBI" id="CHEBI:18420"/>
    </cofactor>
</comment>
<evidence type="ECO:0000256" key="1">
    <source>
        <dbReference type="ARBA" id="ARBA00001946"/>
    </source>
</evidence>
<accession>A0ABP5EY56</accession>
<dbReference type="PANTHER" id="PTHR33653">
    <property type="entry name" value="RIBONUCLEASE VAPC2"/>
    <property type="match status" value="1"/>
</dbReference>
<evidence type="ECO:0000256" key="3">
    <source>
        <dbReference type="ARBA" id="ARBA00022722"/>
    </source>
</evidence>